<dbReference type="InterPro" id="IPR002076">
    <property type="entry name" value="ELO_fam"/>
</dbReference>
<comment type="subcellular location">
    <subcellularLocation>
        <location evidence="1">Membrane</location>
        <topology evidence="1">Multi-pass membrane protein</topology>
    </subcellularLocation>
</comment>
<evidence type="ECO:0000256" key="3">
    <source>
        <dbReference type="ARBA" id="ARBA00022679"/>
    </source>
</evidence>
<comment type="caution">
    <text evidence="12">The sequence shown here is derived from an EMBL/GenBank/DDBJ whole genome shotgun (WGS) entry which is preliminary data.</text>
</comment>
<dbReference type="InterPro" id="IPR030457">
    <property type="entry name" value="ELO_CS"/>
</dbReference>
<dbReference type="GO" id="GO:0034625">
    <property type="term" value="P:fatty acid elongation, monounsaturated fatty acid"/>
    <property type="evidence" value="ECO:0007669"/>
    <property type="project" value="TreeGrafter"/>
</dbReference>
<evidence type="ECO:0000256" key="8">
    <source>
        <dbReference type="ARBA" id="ARBA00023136"/>
    </source>
</evidence>
<comment type="similarity">
    <text evidence="10">Belongs to the ELO family.</text>
</comment>
<dbReference type="PANTHER" id="PTHR11157">
    <property type="entry name" value="FATTY ACID ACYL TRANSFERASE-RELATED"/>
    <property type="match status" value="1"/>
</dbReference>
<dbReference type="Pfam" id="PF01151">
    <property type="entry name" value="ELO"/>
    <property type="match status" value="1"/>
</dbReference>
<feature type="transmembrane region" description="Helical" evidence="10">
    <location>
        <begin position="230"/>
        <end position="248"/>
    </location>
</feature>
<proteinExistence type="inferred from homology"/>
<dbReference type="GO" id="GO:0042761">
    <property type="term" value="P:very long-chain fatty acid biosynthetic process"/>
    <property type="evidence" value="ECO:0007669"/>
    <property type="project" value="TreeGrafter"/>
</dbReference>
<evidence type="ECO:0000256" key="10">
    <source>
        <dbReference type="RuleBase" id="RU361115"/>
    </source>
</evidence>
<keyword evidence="4 10" id="KW-0812">Transmembrane</keyword>
<dbReference type="GO" id="GO:0005789">
    <property type="term" value="C:endoplasmic reticulum membrane"/>
    <property type="evidence" value="ECO:0007669"/>
    <property type="project" value="TreeGrafter"/>
</dbReference>
<comment type="catalytic activity">
    <reaction evidence="10">
        <text>a very-long-chain acyl-CoA + malonyl-CoA + H(+) = a very-long-chain 3-oxoacyl-CoA + CO2 + CoA</text>
        <dbReference type="Rhea" id="RHEA:32727"/>
        <dbReference type="ChEBI" id="CHEBI:15378"/>
        <dbReference type="ChEBI" id="CHEBI:16526"/>
        <dbReference type="ChEBI" id="CHEBI:57287"/>
        <dbReference type="ChEBI" id="CHEBI:57384"/>
        <dbReference type="ChEBI" id="CHEBI:90725"/>
        <dbReference type="ChEBI" id="CHEBI:90736"/>
        <dbReference type="EC" id="2.3.1.199"/>
    </reaction>
</comment>
<dbReference type="GO" id="GO:0009922">
    <property type="term" value="F:fatty acid elongase activity"/>
    <property type="evidence" value="ECO:0007669"/>
    <property type="project" value="UniProtKB-EC"/>
</dbReference>
<feature type="transmembrane region" description="Helical" evidence="10">
    <location>
        <begin position="199"/>
        <end position="218"/>
    </location>
</feature>
<reference evidence="12 13" key="1">
    <citation type="journal article" date="2022" name="Nat. Ecol. Evol.">
        <title>A masculinizing supergene underlies an exaggerated male reproductive morph in a spider.</title>
        <authorList>
            <person name="Hendrickx F."/>
            <person name="De Corte Z."/>
            <person name="Sonet G."/>
            <person name="Van Belleghem S.M."/>
            <person name="Kostlbacher S."/>
            <person name="Vangestel C."/>
        </authorList>
    </citation>
    <scope>NUCLEOTIDE SEQUENCE [LARGE SCALE GENOMIC DNA]</scope>
    <source>
        <strain evidence="12">W744_W776</strain>
    </source>
</reference>
<organism evidence="12 13">
    <name type="scientific">Oedothorax gibbosus</name>
    <dbReference type="NCBI Taxonomy" id="931172"/>
    <lineage>
        <taxon>Eukaryota</taxon>
        <taxon>Metazoa</taxon>
        <taxon>Ecdysozoa</taxon>
        <taxon>Arthropoda</taxon>
        <taxon>Chelicerata</taxon>
        <taxon>Arachnida</taxon>
        <taxon>Araneae</taxon>
        <taxon>Araneomorphae</taxon>
        <taxon>Entelegynae</taxon>
        <taxon>Araneoidea</taxon>
        <taxon>Linyphiidae</taxon>
        <taxon>Erigoninae</taxon>
        <taxon>Oedothorax</taxon>
    </lineage>
</organism>
<feature type="transmembrane region" description="Helical" evidence="10">
    <location>
        <begin position="104"/>
        <end position="125"/>
    </location>
</feature>
<feature type="transmembrane region" description="Helical" evidence="10">
    <location>
        <begin position="28"/>
        <end position="46"/>
    </location>
</feature>
<keyword evidence="6 10" id="KW-1133">Transmembrane helix</keyword>
<evidence type="ECO:0000256" key="9">
    <source>
        <dbReference type="ARBA" id="ARBA00023160"/>
    </source>
</evidence>
<gene>
    <name evidence="12" type="ORF">JTE90_002171</name>
</gene>
<dbReference type="GO" id="GO:0019367">
    <property type="term" value="P:fatty acid elongation, saturated fatty acid"/>
    <property type="evidence" value="ECO:0007669"/>
    <property type="project" value="TreeGrafter"/>
</dbReference>
<keyword evidence="13" id="KW-1185">Reference proteome</keyword>
<keyword evidence="9 10" id="KW-0275">Fatty acid biosynthesis</keyword>
<evidence type="ECO:0000256" key="7">
    <source>
        <dbReference type="ARBA" id="ARBA00023098"/>
    </source>
</evidence>
<dbReference type="AlphaFoldDB" id="A0AAV6V7V6"/>
<keyword evidence="8 10" id="KW-0472">Membrane</keyword>
<feature type="transmembrane region" description="Helical" evidence="10">
    <location>
        <begin position="171"/>
        <end position="192"/>
    </location>
</feature>
<sequence length="282" mass="32972">MEGIHDFLGPRDPKMTKYLLMESPTKPILLSALYLLIVLYAGPEFMKHRKPFELRVPMFIYNMFLVGLNGFLFIRSIVVAWSWYDWRCQPIDLSHSDHAVKMTHISWIFYMSKIIEYCDTIFFILRKKGSQINFLHVFHHSTVPITTWFGITYGPGGYNTAFPSANAFVHIWMYLYYGLASLGPGIQKYLWWKKYLTKLQLAQFVFVFVYFLQLSLFPKEGCNVTPFLKALTLGQAVLYFFLFMHFYLRSYGGRPKKSDLKSEGPQQQNGHSKNGAVNKKMK</sequence>
<evidence type="ECO:0000313" key="12">
    <source>
        <dbReference type="EMBL" id="KAG8192351.1"/>
    </source>
</evidence>
<dbReference type="GO" id="GO:0030148">
    <property type="term" value="P:sphingolipid biosynthetic process"/>
    <property type="evidence" value="ECO:0007669"/>
    <property type="project" value="TreeGrafter"/>
</dbReference>
<dbReference type="PANTHER" id="PTHR11157:SF69">
    <property type="entry name" value="ELONGATION OF VERY LONG CHAIN FATTY ACIDS PROTEIN 7"/>
    <property type="match status" value="1"/>
</dbReference>
<name>A0AAV6V7V6_9ARAC</name>
<keyword evidence="5 10" id="KW-0276">Fatty acid metabolism</keyword>
<dbReference type="EC" id="2.3.1.199" evidence="10"/>
<feature type="region of interest" description="Disordered" evidence="11">
    <location>
        <begin position="256"/>
        <end position="282"/>
    </location>
</feature>
<keyword evidence="2 10" id="KW-0444">Lipid biosynthesis</keyword>
<evidence type="ECO:0000256" key="4">
    <source>
        <dbReference type="ARBA" id="ARBA00022692"/>
    </source>
</evidence>
<feature type="transmembrane region" description="Helical" evidence="10">
    <location>
        <begin position="132"/>
        <end position="151"/>
    </location>
</feature>
<dbReference type="EMBL" id="JAFNEN010000141">
    <property type="protein sequence ID" value="KAG8192351.1"/>
    <property type="molecule type" value="Genomic_DNA"/>
</dbReference>
<feature type="transmembrane region" description="Helical" evidence="10">
    <location>
        <begin position="58"/>
        <end position="84"/>
    </location>
</feature>
<evidence type="ECO:0000256" key="1">
    <source>
        <dbReference type="ARBA" id="ARBA00004141"/>
    </source>
</evidence>
<evidence type="ECO:0000256" key="5">
    <source>
        <dbReference type="ARBA" id="ARBA00022832"/>
    </source>
</evidence>
<dbReference type="Proteomes" id="UP000827092">
    <property type="component" value="Unassembled WGS sequence"/>
</dbReference>
<evidence type="ECO:0000256" key="2">
    <source>
        <dbReference type="ARBA" id="ARBA00022516"/>
    </source>
</evidence>
<protein>
    <recommendedName>
        <fullName evidence="10">Elongation of very long chain fatty acids protein</fullName>
        <ecNumber evidence="10">2.3.1.199</ecNumber>
    </recommendedName>
    <alternativeName>
        <fullName evidence="10">Very-long-chain 3-oxoacyl-CoA synthase</fullName>
    </alternativeName>
</protein>
<evidence type="ECO:0000313" key="13">
    <source>
        <dbReference type="Proteomes" id="UP000827092"/>
    </source>
</evidence>
<evidence type="ECO:0000256" key="6">
    <source>
        <dbReference type="ARBA" id="ARBA00022989"/>
    </source>
</evidence>
<keyword evidence="3 10" id="KW-0808">Transferase</keyword>
<dbReference type="GO" id="GO:0034626">
    <property type="term" value="P:fatty acid elongation, polyunsaturated fatty acid"/>
    <property type="evidence" value="ECO:0007669"/>
    <property type="project" value="TreeGrafter"/>
</dbReference>
<accession>A0AAV6V7V6</accession>
<keyword evidence="7 10" id="KW-0443">Lipid metabolism</keyword>
<dbReference type="PROSITE" id="PS01188">
    <property type="entry name" value="ELO"/>
    <property type="match status" value="1"/>
</dbReference>
<evidence type="ECO:0000256" key="11">
    <source>
        <dbReference type="SAM" id="MobiDB-lite"/>
    </source>
</evidence>